<dbReference type="SUPFAM" id="SSF88946">
    <property type="entry name" value="Sigma2 domain of RNA polymerase sigma factors"/>
    <property type="match status" value="1"/>
</dbReference>
<dbReference type="PANTHER" id="PTHR30173">
    <property type="entry name" value="SIGMA 19 FACTOR"/>
    <property type="match status" value="1"/>
</dbReference>
<dbReference type="AlphaFoldDB" id="A0A4P6MWJ2"/>
<evidence type="ECO:0000256" key="3">
    <source>
        <dbReference type="ARBA" id="ARBA00023015"/>
    </source>
</evidence>
<proteinExistence type="inferred from homology"/>
<evidence type="ECO:0000256" key="4">
    <source>
        <dbReference type="ARBA" id="ARBA00023082"/>
    </source>
</evidence>
<feature type="domain" description="RNA polymerase sigma factor 70 region 4 type 2" evidence="7">
    <location>
        <begin position="101"/>
        <end position="151"/>
    </location>
</feature>
<evidence type="ECO:0000256" key="2">
    <source>
        <dbReference type="ARBA" id="ARBA00011344"/>
    </source>
</evidence>
<dbReference type="SUPFAM" id="SSF88659">
    <property type="entry name" value="Sigma3 and sigma4 domains of RNA polymerase sigma factors"/>
    <property type="match status" value="1"/>
</dbReference>
<dbReference type="OrthoDB" id="3211555at2"/>
<dbReference type="Gene3D" id="1.10.1740.10">
    <property type="match status" value="1"/>
</dbReference>
<keyword evidence="3" id="KW-0805">Transcription regulation</keyword>
<evidence type="ECO:0000259" key="6">
    <source>
        <dbReference type="Pfam" id="PF04542"/>
    </source>
</evidence>
<evidence type="ECO:0000259" key="7">
    <source>
        <dbReference type="Pfam" id="PF08281"/>
    </source>
</evidence>
<dbReference type="Pfam" id="PF08281">
    <property type="entry name" value="Sigma70_r4_2"/>
    <property type="match status" value="1"/>
</dbReference>
<comment type="subunit">
    <text evidence="2">Interacts transiently with the RNA polymerase catalytic core formed by RpoA, RpoB, RpoC and RpoZ (2 alpha, 1 beta, 1 beta' and 1 omega subunit) to form the RNA polymerase holoenzyme that can initiate transcription.</text>
</comment>
<gene>
    <name evidence="8" type="ORF">EXU32_14700</name>
</gene>
<dbReference type="GO" id="GO:0006352">
    <property type="term" value="P:DNA-templated transcription initiation"/>
    <property type="evidence" value="ECO:0007669"/>
    <property type="project" value="InterPro"/>
</dbReference>
<dbReference type="SUPFAM" id="SSF54427">
    <property type="entry name" value="NTF2-like"/>
    <property type="match status" value="1"/>
</dbReference>
<comment type="similarity">
    <text evidence="1">Belongs to the sigma-70 factor family. ECF subfamily.</text>
</comment>
<accession>A0A4P6MWJ2</accession>
<dbReference type="NCBIfam" id="TIGR02937">
    <property type="entry name" value="sigma70-ECF"/>
    <property type="match status" value="1"/>
</dbReference>
<evidence type="ECO:0000256" key="1">
    <source>
        <dbReference type="ARBA" id="ARBA00010641"/>
    </source>
</evidence>
<dbReference type="KEGG" id="jli:EXU32_14700"/>
<dbReference type="InterPro" id="IPR032710">
    <property type="entry name" value="NTF2-like_dom_sf"/>
</dbReference>
<dbReference type="InterPro" id="IPR052704">
    <property type="entry name" value="ECF_Sigma-70_Domain"/>
</dbReference>
<keyword evidence="5" id="KW-0804">Transcription</keyword>
<organism evidence="8 9">
    <name type="scientific">Janibacter limosus</name>
    <dbReference type="NCBI Taxonomy" id="53458"/>
    <lineage>
        <taxon>Bacteria</taxon>
        <taxon>Bacillati</taxon>
        <taxon>Actinomycetota</taxon>
        <taxon>Actinomycetes</taxon>
        <taxon>Micrococcales</taxon>
        <taxon>Intrasporangiaceae</taxon>
        <taxon>Janibacter</taxon>
    </lineage>
</organism>
<dbReference type="Pfam" id="PF04542">
    <property type="entry name" value="Sigma70_r2"/>
    <property type="match status" value="1"/>
</dbReference>
<dbReference type="InterPro" id="IPR036388">
    <property type="entry name" value="WH-like_DNA-bd_sf"/>
</dbReference>
<dbReference type="InterPro" id="IPR007627">
    <property type="entry name" value="RNA_pol_sigma70_r2"/>
</dbReference>
<dbReference type="Gene3D" id="3.10.450.50">
    <property type="match status" value="1"/>
</dbReference>
<reference evidence="8 9" key="1">
    <citation type="submission" date="2019-02" db="EMBL/GenBank/DDBJ databases">
        <title>Genomic data mining of an Antarctic deep-sea actinobacterium, Janibacterlimosus P3-3-X1.</title>
        <authorList>
            <person name="Liao L."/>
            <person name="Chen B."/>
        </authorList>
    </citation>
    <scope>NUCLEOTIDE SEQUENCE [LARGE SCALE GENOMIC DNA]</scope>
    <source>
        <strain evidence="8 9">P3-3-X1</strain>
    </source>
</reference>
<protein>
    <submittedName>
        <fullName evidence="8">Sigma-70 family RNA polymerase sigma factor</fullName>
    </submittedName>
</protein>
<dbReference type="Gene3D" id="1.10.10.10">
    <property type="entry name" value="Winged helix-like DNA-binding domain superfamily/Winged helix DNA-binding domain"/>
    <property type="match status" value="1"/>
</dbReference>
<dbReference type="InterPro" id="IPR013324">
    <property type="entry name" value="RNA_pol_sigma_r3/r4-like"/>
</dbReference>
<dbReference type="InterPro" id="IPR013249">
    <property type="entry name" value="RNA_pol_sigma70_r4_t2"/>
</dbReference>
<dbReference type="InterPro" id="IPR013325">
    <property type="entry name" value="RNA_pol_sigma_r2"/>
</dbReference>
<sequence>MDTAAQTEDFEQERPRLVGLAARILGDHAEAEDIVQQAWLRLHGTDTDIESLPAWLTTVTTRLCLDRLKSRTPLPHSEIEPEEAAPDIADDIVLADTVGVALQAVIERLTPGERAAFVLHDSFGFDFATIAAILDTTPAAARKLASRARGKVRTRSLRGSAADGLAPQGAGTHDWEIVDAFMAAAREGDFDSLLSLLAPDAAITADAAAIATGTPERIDGRQQIAEFFNGSAHSALAVLVDERPAAAWFLKGEAKVLFDFTLEDGLVQGITFRADPELLARVTRRTDTRRG</sequence>
<dbReference type="RefSeq" id="WP_130630579.1">
    <property type="nucleotide sequence ID" value="NZ_CP036164.1"/>
</dbReference>
<dbReference type="STRING" id="1216970.GCA_001570985_01860"/>
<keyword evidence="9" id="KW-1185">Reference proteome</keyword>
<feature type="domain" description="RNA polymerase sigma-70 region 2" evidence="6">
    <location>
        <begin position="10"/>
        <end position="71"/>
    </location>
</feature>
<dbReference type="Proteomes" id="UP000290408">
    <property type="component" value="Chromosome"/>
</dbReference>
<dbReference type="EMBL" id="CP036164">
    <property type="protein sequence ID" value="QBF47389.1"/>
    <property type="molecule type" value="Genomic_DNA"/>
</dbReference>
<dbReference type="GO" id="GO:0016987">
    <property type="term" value="F:sigma factor activity"/>
    <property type="evidence" value="ECO:0007669"/>
    <property type="project" value="UniProtKB-KW"/>
</dbReference>
<keyword evidence="4" id="KW-0731">Sigma factor</keyword>
<name>A0A4P6MWJ2_9MICO</name>
<dbReference type="InterPro" id="IPR014284">
    <property type="entry name" value="RNA_pol_sigma-70_dom"/>
</dbReference>
<dbReference type="PANTHER" id="PTHR30173:SF43">
    <property type="entry name" value="ECF RNA POLYMERASE SIGMA FACTOR SIGI-RELATED"/>
    <property type="match status" value="1"/>
</dbReference>
<dbReference type="GO" id="GO:0003677">
    <property type="term" value="F:DNA binding"/>
    <property type="evidence" value="ECO:0007669"/>
    <property type="project" value="InterPro"/>
</dbReference>
<evidence type="ECO:0000313" key="8">
    <source>
        <dbReference type="EMBL" id="QBF47389.1"/>
    </source>
</evidence>
<evidence type="ECO:0000256" key="5">
    <source>
        <dbReference type="ARBA" id="ARBA00023163"/>
    </source>
</evidence>
<evidence type="ECO:0000313" key="9">
    <source>
        <dbReference type="Proteomes" id="UP000290408"/>
    </source>
</evidence>